<sequence length="121" mass="13586">MPDQERIEKFQKQIEGIINEVKRIIVGQEKIIDEVLIAILSNGHVLLEGVPGLGKTLLVKSLSQALDLKFSRIQFTPDLMPADIIGTNIIMQGEDGRRFFEFQKGPIFAQIILADEINRAT</sequence>
<dbReference type="EMBL" id="BARU01000511">
    <property type="protein sequence ID" value="GAH21560.1"/>
    <property type="molecule type" value="Genomic_DNA"/>
</dbReference>
<dbReference type="Gene3D" id="3.40.50.300">
    <property type="entry name" value="P-loop containing nucleotide triphosphate hydrolases"/>
    <property type="match status" value="1"/>
</dbReference>
<comment type="caution">
    <text evidence="2">The sequence shown here is derived from an EMBL/GenBank/DDBJ whole genome shotgun (WGS) entry which is preliminary data.</text>
</comment>
<reference evidence="2" key="1">
    <citation type="journal article" date="2014" name="Front. Microbiol.">
        <title>High frequency of phylogenetically diverse reductive dehalogenase-homologous genes in deep subseafloor sedimentary metagenomes.</title>
        <authorList>
            <person name="Kawai M."/>
            <person name="Futagami T."/>
            <person name="Toyoda A."/>
            <person name="Takaki Y."/>
            <person name="Nishi S."/>
            <person name="Hori S."/>
            <person name="Arai W."/>
            <person name="Tsubouchi T."/>
            <person name="Morono Y."/>
            <person name="Uchiyama I."/>
            <person name="Ito T."/>
            <person name="Fujiyama A."/>
            <person name="Inagaki F."/>
            <person name="Takami H."/>
        </authorList>
    </citation>
    <scope>NUCLEOTIDE SEQUENCE</scope>
    <source>
        <strain evidence="2">Expedition CK06-06</strain>
    </source>
</reference>
<dbReference type="PANTHER" id="PTHR42759">
    <property type="entry name" value="MOXR FAMILY PROTEIN"/>
    <property type="match status" value="1"/>
</dbReference>
<dbReference type="SUPFAM" id="SSF52540">
    <property type="entry name" value="P-loop containing nucleoside triphosphate hydrolases"/>
    <property type="match status" value="1"/>
</dbReference>
<dbReference type="InterPro" id="IPR050764">
    <property type="entry name" value="CbbQ/NirQ/NorQ/GpvN"/>
</dbReference>
<dbReference type="AlphaFoldDB" id="X1EMK0"/>
<dbReference type="InterPro" id="IPR011703">
    <property type="entry name" value="ATPase_AAA-3"/>
</dbReference>
<accession>X1EMK0</accession>
<name>X1EMK0_9ZZZZ</name>
<dbReference type="Pfam" id="PF07726">
    <property type="entry name" value="AAA_3"/>
    <property type="match status" value="1"/>
</dbReference>
<dbReference type="InterPro" id="IPR027417">
    <property type="entry name" value="P-loop_NTPase"/>
</dbReference>
<feature type="non-terminal residue" evidence="2">
    <location>
        <position position="121"/>
    </location>
</feature>
<dbReference type="GO" id="GO:0005524">
    <property type="term" value="F:ATP binding"/>
    <property type="evidence" value="ECO:0007669"/>
    <property type="project" value="InterPro"/>
</dbReference>
<proteinExistence type="predicted"/>
<protein>
    <recommendedName>
        <fullName evidence="1">ATPase AAA-3 domain-containing protein</fullName>
    </recommendedName>
</protein>
<dbReference type="PANTHER" id="PTHR42759:SF1">
    <property type="entry name" value="MAGNESIUM-CHELATASE SUBUNIT CHLD"/>
    <property type="match status" value="1"/>
</dbReference>
<organism evidence="2">
    <name type="scientific">marine sediment metagenome</name>
    <dbReference type="NCBI Taxonomy" id="412755"/>
    <lineage>
        <taxon>unclassified sequences</taxon>
        <taxon>metagenomes</taxon>
        <taxon>ecological metagenomes</taxon>
    </lineage>
</organism>
<feature type="domain" description="ATPase AAA-3" evidence="1">
    <location>
        <begin position="44"/>
        <end position="121"/>
    </location>
</feature>
<evidence type="ECO:0000259" key="1">
    <source>
        <dbReference type="Pfam" id="PF07726"/>
    </source>
</evidence>
<dbReference type="GO" id="GO:0016887">
    <property type="term" value="F:ATP hydrolysis activity"/>
    <property type="evidence" value="ECO:0007669"/>
    <property type="project" value="InterPro"/>
</dbReference>
<evidence type="ECO:0000313" key="2">
    <source>
        <dbReference type="EMBL" id="GAH21560.1"/>
    </source>
</evidence>
<gene>
    <name evidence="2" type="ORF">S03H2_01684</name>
</gene>